<dbReference type="SUPFAM" id="SSF52402">
    <property type="entry name" value="Adenine nucleotide alpha hydrolases-like"/>
    <property type="match status" value="1"/>
</dbReference>
<evidence type="ECO:0000313" key="3">
    <source>
        <dbReference type="EMBL" id="MEV0971811.1"/>
    </source>
</evidence>
<evidence type="ECO:0000259" key="2">
    <source>
        <dbReference type="Pfam" id="PF00733"/>
    </source>
</evidence>
<name>A0ABV3GJJ3_MICGL</name>
<dbReference type="RefSeq" id="WP_358136388.1">
    <property type="nucleotide sequence ID" value="NZ_JBFALK010000014.1"/>
</dbReference>
<dbReference type="Pfam" id="PF00733">
    <property type="entry name" value="Asn_synthase"/>
    <property type="match status" value="1"/>
</dbReference>
<dbReference type="EMBL" id="JBFALK010000014">
    <property type="protein sequence ID" value="MEV0971811.1"/>
    <property type="molecule type" value="Genomic_DNA"/>
</dbReference>
<sequence>MRVHLGVAAKRANTPVSPVALTAAREGMARAFPVPVATVVAQEWRSSHGDISLLSWSNEPDEHGLPLMVRGNGRVAGITGHLSRPADADQLLAAPRLGEVVNRTGGCFSVLRACDDDLAAATGSTGACPFYYAETPDVHVIGNRALLVHLVARAARGGSARPEIVWDVPALQSMVRVGYFMSDETPFDGVTTLPPAAEIRIANGRRAVTVTPLPRARPKPTSKRGMRAQVTELADALLAAVEPLLGTAEPVRLSLTGGRDSRLLAALLYGAGIPFTTTTTGNDGDPDVVLARRVAAALGVDHRIHRPKRSADGASMLVQHPLARTHNVLYACEGMLSAYENVPGPARFDPTPRMSGHGGEILRAGFLHNQEDLTQKAVRRRVEGFFGKNADLLTKEAKDHARALAAPWLERCGESPAEVLDHIYLMYRVGRWHAASRASLLRVSNPVPPFLDNRVVQTALSIDPLWRRSEDVIYKVIDVFAPQLRDIAVEGRPWRFEVESSDHDFVNRVRRRLRVRGHRATGGGNGPHDRSGGRVDRDGNDSKPWNWRLNPSEELARLLRAGITAPREASASDGLARIVDDDGLAGLFAAFPERRMDVAWNLYTVSMMMTDAFSDASPPEFGPLEIPRPG</sequence>
<keyword evidence="4" id="KW-1185">Reference proteome</keyword>
<feature type="domain" description="Asparagine synthetase" evidence="2">
    <location>
        <begin position="232"/>
        <end position="468"/>
    </location>
</feature>
<dbReference type="InterPro" id="IPR014729">
    <property type="entry name" value="Rossmann-like_a/b/a_fold"/>
</dbReference>
<evidence type="ECO:0000256" key="1">
    <source>
        <dbReference type="SAM" id="MobiDB-lite"/>
    </source>
</evidence>
<organism evidence="3 4">
    <name type="scientific">Microtetraspora glauca</name>
    <dbReference type="NCBI Taxonomy" id="1996"/>
    <lineage>
        <taxon>Bacteria</taxon>
        <taxon>Bacillati</taxon>
        <taxon>Actinomycetota</taxon>
        <taxon>Actinomycetes</taxon>
        <taxon>Streptosporangiales</taxon>
        <taxon>Streptosporangiaceae</taxon>
        <taxon>Microtetraspora</taxon>
    </lineage>
</organism>
<gene>
    <name evidence="3" type="ORF">AB0I59_24675</name>
</gene>
<dbReference type="Proteomes" id="UP001551675">
    <property type="component" value="Unassembled WGS sequence"/>
</dbReference>
<accession>A0ABV3GJJ3</accession>
<comment type="caution">
    <text evidence="3">The sequence shown here is derived from an EMBL/GenBank/DDBJ whole genome shotgun (WGS) entry which is preliminary data.</text>
</comment>
<dbReference type="Gene3D" id="3.40.50.620">
    <property type="entry name" value="HUPs"/>
    <property type="match status" value="1"/>
</dbReference>
<dbReference type="SUPFAM" id="SSF56235">
    <property type="entry name" value="N-terminal nucleophile aminohydrolases (Ntn hydrolases)"/>
    <property type="match status" value="1"/>
</dbReference>
<reference evidence="3 4" key="1">
    <citation type="submission" date="2024-06" db="EMBL/GenBank/DDBJ databases">
        <title>The Natural Products Discovery Center: Release of the First 8490 Sequenced Strains for Exploring Actinobacteria Biosynthetic Diversity.</title>
        <authorList>
            <person name="Kalkreuter E."/>
            <person name="Kautsar S.A."/>
            <person name="Yang D."/>
            <person name="Bader C.D."/>
            <person name="Teijaro C.N."/>
            <person name="Fluegel L."/>
            <person name="Davis C.M."/>
            <person name="Simpson J.R."/>
            <person name="Lauterbach L."/>
            <person name="Steele A.D."/>
            <person name="Gui C."/>
            <person name="Meng S."/>
            <person name="Li G."/>
            <person name="Viehrig K."/>
            <person name="Ye F."/>
            <person name="Su P."/>
            <person name="Kiefer A.F."/>
            <person name="Nichols A."/>
            <person name="Cepeda A.J."/>
            <person name="Yan W."/>
            <person name="Fan B."/>
            <person name="Jiang Y."/>
            <person name="Adhikari A."/>
            <person name="Zheng C.-J."/>
            <person name="Schuster L."/>
            <person name="Cowan T.M."/>
            <person name="Smanski M.J."/>
            <person name="Chevrette M.G."/>
            <person name="De Carvalho L.P.S."/>
            <person name="Shen B."/>
        </authorList>
    </citation>
    <scope>NUCLEOTIDE SEQUENCE [LARGE SCALE GENOMIC DNA]</scope>
    <source>
        <strain evidence="3 4">NPDC050100</strain>
    </source>
</reference>
<proteinExistence type="predicted"/>
<dbReference type="InterPro" id="IPR029055">
    <property type="entry name" value="Ntn_hydrolases_N"/>
</dbReference>
<evidence type="ECO:0000313" key="4">
    <source>
        <dbReference type="Proteomes" id="UP001551675"/>
    </source>
</evidence>
<protein>
    <submittedName>
        <fullName evidence="3">Asparagine synthase-related protein</fullName>
    </submittedName>
</protein>
<feature type="region of interest" description="Disordered" evidence="1">
    <location>
        <begin position="516"/>
        <end position="547"/>
    </location>
</feature>
<dbReference type="InterPro" id="IPR001962">
    <property type="entry name" value="Asn_synthase"/>
</dbReference>
<feature type="compositionally biased region" description="Basic and acidic residues" evidence="1">
    <location>
        <begin position="527"/>
        <end position="541"/>
    </location>
</feature>